<evidence type="ECO:0000259" key="1">
    <source>
        <dbReference type="Pfam" id="PF00535"/>
    </source>
</evidence>
<dbReference type="InterPro" id="IPR001173">
    <property type="entry name" value="Glyco_trans_2-like"/>
</dbReference>
<dbReference type="EMBL" id="LXQC01000113">
    <property type="protein sequence ID" value="TFE70575.1"/>
    <property type="molecule type" value="Genomic_DNA"/>
</dbReference>
<reference evidence="2 3" key="1">
    <citation type="submission" date="2016-05" db="EMBL/GenBank/DDBJ databases">
        <title>Diversity and Homogeneity among Thermoacidophilic Verrucomicrobia Methanotrophs Linked with Geographical Origin.</title>
        <authorList>
            <person name="Erikstad H.-A."/>
            <person name="Smestad N.B."/>
            <person name="Ceballos R.M."/>
            <person name="Birkeland N.-K."/>
        </authorList>
    </citation>
    <scope>NUCLEOTIDE SEQUENCE [LARGE SCALE GENOMIC DNA]</scope>
    <source>
        <strain evidence="2 3">Phi</strain>
    </source>
</reference>
<dbReference type="Pfam" id="PF00535">
    <property type="entry name" value="Glycos_transf_2"/>
    <property type="match status" value="1"/>
</dbReference>
<dbReference type="AlphaFoldDB" id="A0A4Y8PFB3"/>
<dbReference type="GO" id="GO:0016740">
    <property type="term" value="F:transferase activity"/>
    <property type="evidence" value="ECO:0007669"/>
    <property type="project" value="UniProtKB-KW"/>
</dbReference>
<sequence length="306" mass="34860">MTEKTIINNLIDWSIIIVSFQSKKVIKNSLEALFSQKGTQIEIFVVDNNSTDGTQDILQEFSDRITVICNPINVGFSRAANLPLDRAKGRFVLFLNPDVMIKNPYFLKKMAHLFEEEKKVGAIGPSLYYPDGKIQPSMSLTYPNQKWAMTSLPVYPGKIAALLGACLAIRKEILEELGGFDEDFFLYGEDQDLCLRIRKLGFSLAYCPQIQAFHIGGHSTENISAQLLWERKLQAEYIFYNKHYSKRAIDRIALIQLIKSHWELFLLSSLGSAILTPSKLNEKKCKYKAIRSQALAHLFSKQQEKN</sequence>
<dbReference type="RefSeq" id="WP_134439526.1">
    <property type="nucleotide sequence ID" value="NZ_LXQC01000113.1"/>
</dbReference>
<keyword evidence="3" id="KW-1185">Reference proteome</keyword>
<protein>
    <submittedName>
        <fullName evidence="2">Glycosyl transferase</fullName>
    </submittedName>
</protein>
<keyword evidence="2" id="KW-0808">Transferase</keyword>
<organism evidence="2 3">
    <name type="scientific">Methylacidiphilum caldifontis</name>
    <dbReference type="NCBI Taxonomy" id="2795386"/>
    <lineage>
        <taxon>Bacteria</taxon>
        <taxon>Pseudomonadati</taxon>
        <taxon>Verrucomicrobiota</taxon>
        <taxon>Methylacidiphilae</taxon>
        <taxon>Methylacidiphilales</taxon>
        <taxon>Methylacidiphilaceae</taxon>
        <taxon>Methylacidiphilum (ex Ratnadevi et al. 2023)</taxon>
    </lineage>
</organism>
<dbReference type="PANTHER" id="PTHR43179">
    <property type="entry name" value="RHAMNOSYLTRANSFERASE WBBL"/>
    <property type="match status" value="1"/>
</dbReference>
<dbReference type="CDD" id="cd04186">
    <property type="entry name" value="GT_2_like_c"/>
    <property type="match status" value="1"/>
</dbReference>
<dbReference type="PANTHER" id="PTHR43179:SF7">
    <property type="entry name" value="RHAMNOSYLTRANSFERASE WBBL"/>
    <property type="match status" value="1"/>
</dbReference>
<comment type="caution">
    <text evidence="2">The sequence shown here is derived from an EMBL/GenBank/DDBJ whole genome shotgun (WGS) entry which is preliminary data.</text>
</comment>
<dbReference type="Proteomes" id="UP000297713">
    <property type="component" value="Unassembled WGS sequence"/>
</dbReference>
<dbReference type="Gene3D" id="3.90.550.10">
    <property type="entry name" value="Spore Coat Polysaccharide Biosynthesis Protein SpsA, Chain A"/>
    <property type="match status" value="1"/>
</dbReference>
<proteinExistence type="predicted"/>
<dbReference type="InterPro" id="IPR029044">
    <property type="entry name" value="Nucleotide-diphossugar_trans"/>
</dbReference>
<evidence type="ECO:0000313" key="3">
    <source>
        <dbReference type="Proteomes" id="UP000297713"/>
    </source>
</evidence>
<dbReference type="OrthoDB" id="9771846at2"/>
<dbReference type="SUPFAM" id="SSF53448">
    <property type="entry name" value="Nucleotide-diphospho-sugar transferases"/>
    <property type="match status" value="1"/>
</dbReference>
<feature type="domain" description="Glycosyltransferase 2-like" evidence="1">
    <location>
        <begin position="14"/>
        <end position="178"/>
    </location>
</feature>
<gene>
    <name evidence="2" type="ORF">A7Q10_05700</name>
</gene>
<evidence type="ECO:0000313" key="2">
    <source>
        <dbReference type="EMBL" id="TFE70575.1"/>
    </source>
</evidence>
<accession>A0A4Y8PFB3</accession>
<name>A0A4Y8PFB3_9BACT</name>